<feature type="region of interest" description="Disordered" evidence="1">
    <location>
        <begin position="937"/>
        <end position="1035"/>
    </location>
</feature>
<feature type="compositionally biased region" description="Polar residues" evidence="1">
    <location>
        <begin position="460"/>
        <end position="478"/>
    </location>
</feature>
<feature type="compositionally biased region" description="Basic and acidic residues" evidence="1">
    <location>
        <begin position="563"/>
        <end position="578"/>
    </location>
</feature>
<feature type="region of interest" description="Disordered" evidence="1">
    <location>
        <begin position="457"/>
        <end position="493"/>
    </location>
</feature>
<feature type="compositionally biased region" description="Polar residues" evidence="1">
    <location>
        <begin position="882"/>
        <end position="899"/>
    </location>
</feature>
<feature type="compositionally biased region" description="Polar residues" evidence="1">
    <location>
        <begin position="1231"/>
        <end position="1246"/>
    </location>
</feature>
<feature type="compositionally biased region" description="Low complexity" evidence="1">
    <location>
        <begin position="1158"/>
        <end position="1172"/>
    </location>
</feature>
<evidence type="ECO:0000313" key="3">
    <source>
        <dbReference type="Proteomes" id="UP000232323"/>
    </source>
</evidence>
<name>A0A250WWS7_9CHLO</name>
<feature type="region of interest" description="Disordered" evidence="1">
    <location>
        <begin position="563"/>
        <end position="591"/>
    </location>
</feature>
<dbReference type="Proteomes" id="UP000232323">
    <property type="component" value="Unassembled WGS sequence"/>
</dbReference>
<organism evidence="2 3">
    <name type="scientific">Chlamydomonas eustigma</name>
    <dbReference type="NCBI Taxonomy" id="1157962"/>
    <lineage>
        <taxon>Eukaryota</taxon>
        <taxon>Viridiplantae</taxon>
        <taxon>Chlorophyta</taxon>
        <taxon>core chlorophytes</taxon>
        <taxon>Chlorophyceae</taxon>
        <taxon>CS clade</taxon>
        <taxon>Chlamydomonadales</taxon>
        <taxon>Chlamydomonadaceae</taxon>
        <taxon>Chlamydomonas</taxon>
    </lineage>
</organism>
<accession>A0A250WWS7</accession>
<sequence>MCRTALPPTSPMLMRQVLESPSLYKWRQMADSLGLSLSPPAAAAGAETRGHNQLEPSAVHSSHHINSSVLSSQQLGLPSAAPLRGGGINSSVLSSQQLGLPSAAPLRGGGINSSVQPEHQSYSFDREGDSAGNIRDAARHIATELDQALAELLTNMEGGRNHPHLLPNPEHHSFAEGLGSPTRHSNATRFLRSCRPCNTQPSLPSSLLPSLQNSQTTTIMPTAAMSSPLPPPRQPYYDHPASSQPPASYQLQLPPPPYASNAASQNHNQGPANYNYNPSSPSRQGPPPLMMMPQGSVGPSHHCHCCCHHHYEGKVKAVQALPSTAHNQCLSTCCSLASNTMAANPGSVPCATAAGTACTVAHPLYPNWPGLGACPGEGMPTLHTTLQTACHPTCCKATGPCLQSAPRAGPPSISGTATVQSPQHQASILLVFPPQQQQQERPLSDQHPAAAASVLPNVAPGQSASPSGFNCSNSTDPAATTAAVRGDAGGGQRRSVGLHDAFMAAAVAGGEQGDVVQPAVLRKPVQQPEMAAPMIMSPAPPPADALFTADRMVSEEVESVVSQDDKQEVRLSGTEELRGSQPVTGELQNRSSRGIAIAAELGTRSESHIDILTLPGRPYTTIDMLLTGSSAGVEAGTAAATAVIAVESEVETGAAESMSKSIVRREADLNGQDALRIPSGESAAAPPGSAAAAASGVGDERMLLMQAAAAAPPDSAAAASGVGDERMLLMQAAAHQEGPVQQLAGGMPASTRAPAKAASPEFATSISYSGTDVAAAAASRQVSTGGSHLPYYHETVVPTPQNQTVSSVDMSGGISWQQQQAAPGMYTSVQQQQPWPPAVTMSWVPHAPGTARHQQQLIDMPYPHPNQTSAYLPGTAPVPSRQLHSSSLPASIQPAGSLQHQPGFVRGMSQDTYSPSPVSLMHQQYIAAPASSSRQQYILPPFPSSQMPYMSQESSSSSQKYMPSHPSTFNPKPSTVHAGSHSSLPPALTTTTTYSSSSTRGSMAHQPNPPPTRHHNPADDTNIINASSTQPSWGSSAAALLHSQGGTQPSSTQTSWGSSAAALLHSRGGAGQHIHCASSSQSNKPAVNPDYATRYHASTHQHTTAGYAYPSHSIPSSSSLSNKTLSHPQLLPSQHHAGSLSQSLIHPNYYQPHLLHAPPHSYPSSYEQPQQSRSDGSNDGLVVAATRAVQLISEVGLGSSSSSRDSSLAGTTMNNTGGSQQHQAQRHPNRGASSSAQFPGSAPQYQQDLQLSQRGEVLSGYKGQSSAPPVHHQSYQPLHETPHFSHTSTAAVHQQYHDTLSAQMRAVYGPSYRPV</sequence>
<comment type="caution">
    <text evidence="2">The sequence shown here is derived from an EMBL/GenBank/DDBJ whole genome shotgun (WGS) entry which is preliminary data.</text>
</comment>
<dbReference type="EMBL" id="BEGY01000011">
    <property type="protein sequence ID" value="GAX75271.1"/>
    <property type="molecule type" value="Genomic_DNA"/>
</dbReference>
<feature type="region of interest" description="Disordered" evidence="1">
    <location>
        <begin position="1151"/>
        <end position="1178"/>
    </location>
</feature>
<evidence type="ECO:0000256" key="1">
    <source>
        <dbReference type="SAM" id="MobiDB-lite"/>
    </source>
</evidence>
<proteinExistence type="predicted"/>
<reference evidence="2 3" key="1">
    <citation type="submission" date="2017-08" db="EMBL/GenBank/DDBJ databases">
        <title>Acidophilic green algal genome provides insights into adaptation to an acidic environment.</title>
        <authorList>
            <person name="Hirooka S."/>
            <person name="Hirose Y."/>
            <person name="Kanesaki Y."/>
            <person name="Higuchi S."/>
            <person name="Fujiwara T."/>
            <person name="Onuma R."/>
            <person name="Era A."/>
            <person name="Ohbayashi R."/>
            <person name="Uzuka A."/>
            <person name="Nozaki H."/>
            <person name="Yoshikawa H."/>
            <person name="Miyagishima S.Y."/>
        </authorList>
    </citation>
    <scope>NUCLEOTIDE SEQUENCE [LARGE SCALE GENOMIC DNA]</scope>
    <source>
        <strain evidence="2 3">NIES-2499</strain>
    </source>
</reference>
<feature type="compositionally biased region" description="Polar residues" evidence="1">
    <location>
        <begin position="581"/>
        <end position="591"/>
    </location>
</feature>
<protein>
    <submittedName>
        <fullName evidence="2">Uncharacterized protein</fullName>
    </submittedName>
</protein>
<feature type="compositionally biased region" description="Low complexity" evidence="1">
    <location>
        <begin position="944"/>
        <end position="967"/>
    </location>
</feature>
<feature type="compositionally biased region" description="Low complexity" evidence="1">
    <location>
        <begin position="982"/>
        <end position="999"/>
    </location>
</feature>
<feature type="compositionally biased region" description="Low complexity" evidence="1">
    <location>
        <begin position="1110"/>
        <end position="1128"/>
    </location>
</feature>
<feature type="region of interest" description="Disordered" evidence="1">
    <location>
        <begin position="104"/>
        <end position="130"/>
    </location>
</feature>
<feature type="compositionally biased region" description="Polar residues" evidence="1">
    <location>
        <begin position="1022"/>
        <end position="1035"/>
    </location>
</feature>
<feature type="compositionally biased region" description="Polar residues" evidence="1">
    <location>
        <begin position="112"/>
        <end position="123"/>
    </location>
</feature>
<feature type="region of interest" description="Disordered" evidence="1">
    <location>
        <begin position="867"/>
        <end position="899"/>
    </location>
</feature>
<feature type="region of interest" description="Disordered" evidence="1">
    <location>
        <begin position="222"/>
        <end position="293"/>
    </location>
</feature>
<feature type="region of interest" description="Disordered" evidence="1">
    <location>
        <begin position="1196"/>
        <end position="1246"/>
    </location>
</feature>
<evidence type="ECO:0000313" key="2">
    <source>
        <dbReference type="EMBL" id="GAX75271.1"/>
    </source>
</evidence>
<gene>
    <name evidence="2" type="ORF">CEUSTIGMA_g2716.t1</name>
</gene>
<keyword evidence="3" id="KW-1185">Reference proteome</keyword>
<feature type="compositionally biased region" description="Polar residues" evidence="1">
    <location>
        <begin position="241"/>
        <end position="251"/>
    </location>
</feature>
<feature type="region of interest" description="Disordered" evidence="1">
    <location>
        <begin position="1106"/>
        <end position="1139"/>
    </location>
</feature>
<feature type="compositionally biased region" description="Polar residues" evidence="1">
    <location>
        <begin position="261"/>
        <end position="283"/>
    </location>
</feature>
<feature type="compositionally biased region" description="Polar residues" evidence="1">
    <location>
        <begin position="1208"/>
        <end position="1223"/>
    </location>
</feature>